<name>A0ABR3PZK8_9TREE</name>
<reference evidence="2 3" key="1">
    <citation type="submission" date="2023-08" db="EMBL/GenBank/DDBJ databases">
        <title>Annotated Genome Sequence of Vanrija albida AlHP1.</title>
        <authorList>
            <person name="Herzog R."/>
        </authorList>
    </citation>
    <scope>NUCLEOTIDE SEQUENCE [LARGE SCALE GENOMIC DNA]</scope>
    <source>
        <strain evidence="2 3">AlHP1</strain>
    </source>
</reference>
<protein>
    <submittedName>
        <fullName evidence="2">Uncharacterized protein</fullName>
    </submittedName>
</protein>
<evidence type="ECO:0000313" key="3">
    <source>
        <dbReference type="Proteomes" id="UP001565368"/>
    </source>
</evidence>
<dbReference type="Gene3D" id="2.10.10.90">
    <property type="match status" value="1"/>
</dbReference>
<accession>A0ABR3PZK8</accession>
<dbReference type="Proteomes" id="UP001565368">
    <property type="component" value="Unassembled WGS sequence"/>
</dbReference>
<comment type="caution">
    <text evidence="2">The sequence shown here is derived from an EMBL/GenBank/DDBJ whole genome shotgun (WGS) entry which is preliminary data.</text>
</comment>
<dbReference type="RefSeq" id="XP_069207746.1">
    <property type="nucleotide sequence ID" value="XM_069355675.1"/>
</dbReference>
<feature type="compositionally biased region" description="Polar residues" evidence="1">
    <location>
        <begin position="1"/>
        <end position="22"/>
    </location>
</feature>
<dbReference type="SUPFAM" id="SSF51055">
    <property type="entry name" value="Carbohydrate binding domain"/>
    <property type="match status" value="1"/>
</dbReference>
<feature type="region of interest" description="Disordered" evidence="1">
    <location>
        <begin position="1"/>
        <end position="24"/>
    </location>
</feature>
<dbReference type="EMBL" id="JBBXJM010000005">
    <property type="protein sequence ID" value="KAL1407802.1"/>
    <property type="molecule type" value="Genomic_DNA"/>
</dbReference>
<dbReference type="GeneID" id="95988280"/>
<feature type="region of interest" description="Disordered" evidence="1">
    <location>
        <begin position="124"/>
        <end position="168"/>
    </location>
</feature>
<proteinExistence type="predicted"/>
<gene>
    <name evidence="2" type="ORF">Q8F55_007237</name>
</gene>
<evidence type="ECO:0000256" key="1">
    <source>
        <dbReference type="SAM" id="MobiDB-lite"/>
    </source>
</evidence>
<sequence>MAISASQSSAGHSTQTSLTQVVATERPKSIRNRLDWRRNTYYERDTTVYYRDLAFVCRFGHQSVDPPTPGELWRLWVRPSLSMPDPVIVTYEPVSKKDDFVEWKTGVHYLNDTVVWFHGQPTPNSIDSKSSRRKSYAEQRSPDGPSFSPRHTPSPFSPETRSLAGADDTYDDAPNAFSYSFPRYPENVDYAALTTIDEHAAFTNFTGYIHNTVVWQSGIAWKCLESHVAREAPREGRFWTRVGSDHTQEPSLPSLYGVTLPGFHGHQDGRVIHVYHHFIPAPAPGFTHPTASADAHSTVIAWEGITTVESETQWKLNASYQVDSVVWYLGEAWKYVAAHTSAAPPYTGAYWVKIEVKGKAKGKAKEEGCRCGCGLPDAASAYRW</sequence>
<dbReference type="InterPro" id="IPR036573">
    <property type="entry name" value="CBM_sf_5/12"/>
</dbReference>
<evidence type="ECO:0000313" key="2">
    <source>
        <dbReference type="EMBL" id="KAL1407802.1"/>
    </source>
</evidence>
<keyword evidence="3" id="KW-1185">Reference proteome</keyword>
<organism evidence="2 3">
    <name type="scientific">Vanrija albida</name>
    <dbReference type="NCBI Taxonomy" id="181172"/>
    <lineage>
        <taxon>Eukaryota</taxon>
        <taxon>Fungi</taxon>
        <taxon>Dikarya</taxon>
        <taxon>Basidiomycota</taxon>
        <taxon>Agaricomycotina</taxon>
        <taxon>Tremellomycetes</taxon>
        <taxon>Trichosporonales</taxon>
        <taxon>Trichosporonaceae</taxon>
        <taxon>Vanrija</taxon>
    </lineage>
</organism>